<feature type="transmembrane region" description="Helical" evidence="2">
    <location>
        <begin position="194"/>
        <end position="216"/>
    </location>
</feature>
<dbReference type="SUPFAM" id="SSF53335">
    <property type="entry name" value="S-adenosyl-L-methionine-dependent methyltransferases"/>
    <property type="match status" value="1"/>
</dbReference>
<feature type="transmembrane region" description="Helical" evidence="2">
    <location>
        <begin position="124"/>
        <end position="146"/>
    </location>
</feature>
<gene>
    <name evidence="3" type="ORF">AVDCRST_MAG45-1264</name>
</gene>
<evidence type="ECO:0000313" key="3">
    <source>
        <dbReference type="EMBL" id="CAA9500259.1"/>
    </source>
</evidence>
<dbReference type="EMBL" id="CADCVU010000107">
    <property type="protein sequence ID" value="CAA9500259.1"/>
    <property type="molecule type" value="Genomic_DNA"/>
</dbReference>
<keyword evidence="2" id="KW-0472">Membrane</keyword>
<feature type="non-terminal residue" evidence="3">
    <location>
        <position position="367"/>
    </location>
</feature>
<reference evidence="3" key="1">
    <citation type="submission" date="2020-02" db="EMBL/GenBank/DDBJ databases">
        <authorList>
            <person name="Meier V. D."/>
        </authorList>
    </citation>
    <scope>NUCLEOTIDE SEQUENCE</scope>
    <source>
        <strain evidence="3">AVDCRST_MAG45</strain>
    </source>
</reference>
<evidence type="ECO:0000256" key="2">
    <source>
        <dbReference type="SAM" id="Phobius"/>
    </source>
</evidence>
<protein>
    <submittedName>
        <fullName evidence="3">Spermidine synthase</fullName>
        <ecNumber evidence="3">2.5.1.16</ecNumber>
    </submittedName>
</protein>
<feature type="transmembrane region" description="Helical" evidence="2">
    <location>
        <begin position="92"/>
        <end position="112"/>
    </location>
</feature>
<feature type="transmembrane region" description="Helical" evidence="2">
    <location>
        <begin position="167"/>
        <end position="188"/>
    </location>
</feature>
<dbReference type="InterPro" id="IPR036259">
    <property type="entry name" value="MFS_trans_sf"/>
</dbReference>
<dbReference type="SUPFAM" id="SSF103473">
    <property type="entry name" value="MFS general substrate transporter"/>
    <property type="match status" value="1"/>
</dbReference>
<dbReference type="EC" id="2.5.1.16" evidence="3"/>
<dbReference type="AlphaFoldDB" id="A0A6J4SIH5"/>
<feature type="compositionally biased region" description="Low complexity" evidence="1">
    <location>
        <begin position="1"/>
        <end position="17"/>
    </location>
</feature>
<keyword evidence="2" id="KW-1133">Transmembrane helix</keyword>
<feature type="transmembrane region" description="Helical" evidence="2">
    <location>
        <begin position="61"/>
        <end position="80"/>
    </location>
</feature>
<dbReference type="Gene3D" id="1.20.1250.20">
    <property type="entry name" value="MFS general substrate transporter like domains"/>
    <property type="match status" value="1"/>
</dbReference>
<keyword evidence="2" id="KW-0812">Transmembrane</keyword>
<dbReference type="NCBIfam" id="NF037959">
    <property type="entry name" value="MFS_SpdSyn"/>
    <property type="match status" value="1"/>
</dbReference>
<feature type="transmembrane region" description="Helical" evidence="2">
    <location>
        <begin position="32"/>
        <end position="55"/>
    </location>
</feature>
<dbReference type="InterPro" id="IPR029063">
    <property type="entry name" value="SAM-dependent_MTases_sf"/>
</dbReference>
<proteinExistence type="predicted"/>
<accession>A0A6J4SIH5</accession>
<keyword evidence="3" id="KW-0808">Transferase</keyword>
<dbReference type="Gene3D" id="3.40.50.150">
    <property type="entry name" value="Vaccinia Virus protein VP39"/>
    <property type="match status" value="1"/>
</dbReference>
<organism evidence="3">
    <name type="scientific">uncultured Solirubrobacterales bacterium</name>
    <dbReference type="NCBI Taxonomy" id="768556"/>
    <lineage>
        <taxon>Bacteria</taxon>
        <taxon>Bacillati</taxon>
        <taxon>Actinomycetota</taxon>
        <taxon>Thermoleophilia</taxon>
        <taxon>Solirubrobacterales</taxon>
        <taxon>environmental samples</taxon>
    </lineage>
</organism>
<feature type="region of interest" description="Disordered" evidence="1">
    <location>
        <begin position="1"/>
        <end position="21"/>
    </location>
</feature>
<name>A0A6J4SIH5_9ACTN</name>
<evidence type="ECO:0000256" key="1">
    <source>
        <dbReference type="SAM" id="MobiDB-lite"/>
    </source>
</evidence>
<feature type="transmembrane region" description="Helical" evidence="2">
    <location>
        <begin position="223"/>
        <end position="242"/>
    </location>
</feature>
<dbReference type="GO" id="GO:0004766">
    <property type="term" value="F:spermidine synthase activity"/>
    <property type="evidence" value="ECO:0007669"/>
    <property type="project" value="UniProtKB-EC"/>
</dbReference>
<sequence length="367" mass="37235">MATSTPQDPAAPSASSAPPRPAALPGPLADSLVFFASGAVLVLEILAARMLAPYVGVTLETYTAIIGVVLAGIAFGTWAGGRLADLIDPRRMLGPVLVAGGLLALATLPLVRGLGELALARGEASAIVLLALFGFFPPAAVLSAVSPTVVKLQLASLRETGAVVGRLSALGTAGALLGTFLTGFALVAELGISPIIIGLGATLVIAGIALGLLLAASGHRRSVGGVLGVLAAALVLAGLGVASGSRCELESAYYCARVEVDPARPSGRLLLLDTLRHSYVDLADPKRLEFDYARVIGDAIDVLRPPGRPLAALHIGGGGFTLPRYLAATRPGSRSTVLELDPALPELARDRLGLETGPALRVRTGDA</sequence>